<dbReference type="InterPro" id="IPR056229">
    <property type="entry name" value="Ig_TMM62"/>
</dbReference>
<dbReference type="SUPFAM" id="SSF56300">
    <property type="entry name" value="Metallo-dependent phosphatases"/>
    <property type="match status" value="1"/>
</dbReference>
<dbReference type="InterPro" id="IPR029052">
    <property type="entry name" value="Metallo-depent_PP-like"/>
</dbReference>
<keyword evidence="1" id="KW-1133">Transmembrane helix</keyword>
<dbReference type="Gene3D" id="3.60.21.10">
    <property type="match status" value="1"/>
</dbReference>
<sequence>MDFKVKYKHYWIFLVTIIFYCIGFVIHFIAQHQGTHPHNGKEILEKVNPITTVINESKLSNNNRTTEEGDNAKYTSPDNLFYFIQISDIHMSDKYSKGAQGSLLYFLKKMIPIIDPNFLFVTGDITDSVNGSGVGTVEDDWKMYRKIIDNTGIENKNNGTFLWDLRGNHDCFMVPEWDSRYNYFKDYSKVKTRGFAFNYETSYGTYSFVGLDGCPIYSTSNPFFGVLDEVTMDMYTDFMDKAKANNNNKHNFVLSHFPETSAKFGKSSSGKRWEDYTKDISLLLTGHFHNFGGLQTYAYHKDYLELEITDFKLHGRYRILAVDNDVVSFSDYFLPLPKNPYDFKTKNIDDLINNPPEIFNQAIPPIVHITSPKDSRFLLKTHEPVKESIDSNYIRVLVFSEQSPSDLKLSLYIDNKIQETEFKYVGDQKLGKRSLQKVNLYSREEKDSVNTLNVNEKQTIESNTPPLWIAKWDSSKYNDGKSHELKVVVEDNKNLKGDNTIKFRLDGKSDDFGISFMGRLVLKTSFMTTLPIFFGIVYIIYELMIILPRLYAVKHIIPKHNDLPFLPNKYIGDIISEETKSFQKGFFKKHFILPFIEAFTLDGIFYPLQILMICLVVLPGKVGFLSRSSEHVSKLGGEFLYGMYGSGQWSNIHDEYGVYILFLIIIPIVDTLVIVFSNHKQKRHHIISLIVLVFMCLIQVVASLAVSYVSGGILAVFLSPFPTWICFYCWFLIIIIVIRRLKNHYSKSIASETAALA</sequence>
<proteinExistence type="predicted"/>
<feature type="transmembrane region" description="Helical" evidence="1">
    <location>
        <begin position="689"/>
        <end position="709"/>
    </location>
</feature>
<evidence type="ECO:0000256" key="1">
    <source>
        <dbReference type="SAM" id="Phobius"/>
    </source>
</evidence>
<gene>
    <name evidence="4" type="ORF">LY90DRAFT_673356</name>
</gene>
<organism evidence="4 5">
    <name type="scientific">Neocallimastix californiae</name>
    <dbReference type="NCBI Taxonomy" id="1754190"/>
    <lineage>
        <taxon>Eukaryota</taxon>
        <taxon>Fungi</taxon>
        <taxon>Fungi incertae sedis</taxon>
        <taxon>Chytridiomycota</taxon>
        <taxon>Chytridiomycota incertae sedis</taxon>
        <taxon>Neocallimastigomycetes</taxon>
        <taxon>Neocallimastigales</taxon>
        <taxon>Neocallimastigaceae</taxon>
        <taxon>Neocallimastix</taxon>
    </lineage>
</organism>
<feature type="domain" description="Calcineurin-like phosphoesterase" evidence="2">
    <location>
        <begin position="83"/>
        <end position="290"/>
    </location>
</feature>
<dbReference type="Pfam" id="PF24384">
    <property type="entry name" value="Ig_TMM62"/>
    <property type="match status" value="1"/>
</dbReference>
<evidence type="ECO:0000313" key="5">
    <source>
        <dbReference type="Proteomes" id="UP000193920"/>
    </source>
</evidence>
<dbReference type="PANTHER" id="PTHR14795:SF0">
    <property type="entry name" value="TRANSMEMBRANE PROTEIN 62"/>
    <property type="match status" value="1"/>
</dbReference>
<dbReference type="EMBL" id="MCOG01000159">
    <property type="protein sequence ID" value="ORY33653.1"/>
    <property type="molecule type" value="Genomic_DNA"/>
</dbReference>
<feature type="transmembrane region" description="Helical" evidence="1">
    <location>
        <begin position="721"/>
        <end position="738"/>
    </location>
</feature>
<dbReference type="STRING" id="1754190.A0A1Y2BFS3"/>
<dbReference type="GO" id="GO:0016787">
    <property type="term" value="F:hydrolase activity"/>
    <property type="evidence" value="ECO:0007669"/>
    <property type="project" value="InterPro"/>
</dbReference>
<dbReference type="PANTHER" id="PTHR14795">
    <property type="entry name" value="HELICASE RELATED"/>
    <property type="match status" value="1"/>
</dbReference>
<name>A0A1Y2BFS3_9FUNG</name>
<dbReference type="Pfam" id="PF00149">
    <property type="entry name" value="Metallophos"/>
    <property type="match status" value="1"/>
</dbReference>
<comment type="caution">
    <text evidence="4">The sequence shown here is derived from an EMBL/GenBank/DDBJ whole genome shotgun (WGS) entry which is preliminary data.</text>
</comment>
<feature type="transmembrane region" description="Helical" evidence="1">
    <location>
        <begin position="12"/>
        <end position="30"/>
    </location>
</feature>
<protein>
    <submittedName>
        <fullName evidence="4">Metallo-dependent phosphatase</fullName>
    </submittedName>
</protein>
<feature type="transmembrane region" description="Helical" evidence="1">
    <location>
        <begin position="591"/>
        <end position="618"/>
    </location>
</feature>
<keyword evidence="1" id="KW-0472">Membrane</keyword>
<dbReference type="Proteomes" id="UP000193920">
    <property type="component" value="Unassembled WGS sequence"/>
</dbReference>
<dbReference type="AlphaFoldDB" id="A0A1Y2BFS3"/>
<evidence type="ECO:0000313" key="4">
    <source>
        <dbReference type="EMBL" id="ORY33653.1"/>
    </source>
</evidence>
<feature type="transmembrane region" description="Helical" evidence="1">
    <location>
        <begin position="656"/>
        <end position="677"/>
    </location>
</feature>
<dbReference type="OrthoDB" id="45365at2759"/>
<evidence type="ECO:0000259" key="3">
    <source>
        <dbReference type="Pfam" id="PF24384"/>
    </source>
</evidence>
<accession>A0A1Y2BFS3</accession>
<dbReference type="InterPro" id="IPR004843">
    <property type="entry name" value="Calcineurin-like_PHP"/>
</dbReference>
<keyword evidence="1" id="KW-0812">Transmembrane</keyword>
<feature type="domain" description="TMEM62 Ig-like" evidence="3">
    <location>
        <begin position="364"/>
        <end position="441"/>
    </location>
</feature>
<evidence type="ECO:0000259" key="2">
    <source>
        <dbReference type="Pfam" id="PF00149"/>
    </source>
</evidence>
<keyword evidence="5" id="KW-1185">Reference proteome</keyword>
<feature type="transmembrane region" description="Helical" evidence="1">
    <location>
        <begin position="526"/>
        <end position="547"/>
    </location>
</feature>
<reference evidence="4 5" key="1">
    <citation type="submission" date="2016-08" db="EMBL/GenBank/DDBJ databases">
        <title>A Parts List for Fungal Cellulosomes Revealed by Comparative Genomics.</title>
        <authorList>
            <consortium name="DOE Joint Genome Institute"/>
            <person name="Haitjema C.H."/>
            <person name="Gilmore S.P."/>
            <person name="Henske J.K."/>
            <person name="Solomon K.V."/>
            <person name="De Groot R."/>
            <person name="Kuo A."/>
            <person name="Mondo S.J."/>
            <person name="Salamov A.A."/>
            <person name="Labutti K."/>
            <person name="Zhao Z."/>
            <person name="Chiniquy J."/>
            <person name="Barry K."/>
            <person name="Brewer H.M."/>
            <person name="Purvine S.O."/>
            <person name="Wright A.T."/>
            <person name="Boxma B."/>
            <person name="Van Alen T."/>
            <person name="Hackstein J.H."/>
            <person name="Baker S.E."/>
            <person name="Grigoriev I.V."/>
            <person name="O'Malley M.A."/>
        </authorList>
    </citation>
    <scope>NUCLEOTIDE SEQUENCE [LARGE SCALE GENOMIC DNA]</scope>
    <source>
        <strain evidence="4 5">G1</strain>
    </source>
</reference>